<keyword evidence="3" id="KW-0964">Secreted</keyword>
<proteinExistence type="inferred from homology"/>
<dbReference type="InParanoid" id="A0A1S4F7H2"/>
<evidence type="ECO:0000313" key="6">
    <source>
        <dbReference type="EnsemblMetazoa" id="AAEL004342-PA"/>
    </source>
</evidence>
<dbReference type="Pfam" id="PF01395">
    <property type="entry name" value="PBP_GOBP"/>
    <property type="match status" value="1"/>
</dbReference>
<evidence type="ECO:0000256" key="4">
    <source>
        <dbReference type="ARBA" id="ARBA00022729"/>
    </source>
</evidence>
<dbReference type="PANTHER" id="PTHR11857:SF46">
    <property type="entry name" value="GENERAL ODORANT-BINDING PROTEIN 99A-RELATED"/>
    <property type="match status" value="1"/>
</dbReference>
<dbReference type="GO" id="GO:0005615">
    <property type="term" value="C:extracellular space"/>
    <property type="evidence" value="ECO:0007669"/>
    <property type="project" value="TreeGrafter"/>
</dbReference>
<comment type="similarity">
    <text evidence="2">Belongs to the PBP/GOBP family.</text>
</comment>
<evidence type="ECO:0000313" key="7">
    <source>
        <dbReference type="Proteomes" id="UP000008820"/>
    </source>
</evidence>
<dbReference type="Proteomes" id="UP000008820">
    <property type="component" value="Chromosome 3"/>
</dbReference>
<reference evidence="6" key="2">
    <citation type="submission" date="2020-05" db="UniProtKB">
        <authorList>
            <consortium name="EnsemblMetazoa"/>
        </authorList>
    </citation>
    <scope>IDENTIFICATION</scope>
    <source>
        <strain evidence="6">LVP_AGWG</strain>
    </source>
</reference>
<organism evidence="6 7">
    <name type="scientific">Aedes aegypti</name>
    <name type="common">Yellowfever mosquito</name>
    <name type="synonym">Culex aegypti</name>
    <dbReference type="NCBI Taxonomy" id="7159"/>
    <lineage>
        <taxon>Eukaryota</taxon>
        <taxon>Metazoa</taxon>
        <taxon>Ecdysozoa</taxon>
        <taxon>Arthropoda</taxon>
        <taxon>Hexapoda</taxon>
        <taxon>Insecta</taxon>
        <taxon>Pterygota</taxon>
        <taxon>Neoptera</taxon>
        <taxon>Endopterygota</taxon>
        <taxon>Diptera</taxon>
        <taxon>Nematocera</taxon>
        <taxon>Culicoidea</taxon>
        <taxon>Culicidae</taxon>
        <taxon>Culicinae</taxon>
        <taxon>Aedini</taxon>
        <taxon>Aedes</taxon>
        <taxon>Stegomyia</taxon>
    </lineage>
</organism>
<gene>
    <name evidence="6" type="primary">5564586</name>
</gene>
<accession>A0A1S4F7H2</accession>
<dbReference type="GO" id="GO:0007608">
    <property type="term" value="P:sensory perception of smell"/>
    <property type="evidence" value="ECO:0007669"/>
    <property type="project" value="TreeGrafter"/>
</dbReference>
<evidence type="ECO:0000256" key="1">
    <source>
        <dbReference type="ARBA" id="ARBA00004613"/>
    </source>
</evidence>
<dbReference type="GO" id="GO:0005549">
    <property type="term" value="F:odorant binding"/>
    <property type="evidence" value="ECO:0007669"/>
    <property type="project" value="InterPro"/>
</dbReference>
<dbReference type="InterPro" id="IPR036728">
    <property type="entry name" value="PBP_GOBP_sf"/>
</dbReference>
<name>A0A1S4F7H2_AEDAE</name>
<keyword evidence="7" id="KW-1185">Reference proteome</keyword>
<dbReference type="VEuPathDB" id="VectorBase:AAEL004342"/>
<dbReference type="CDD" id="cd23992">
    <property type="entry name" value="PBP_GOBP"/>
    <property type="match status" value="1"/>
</dbReference>
<dbReference type="PANTHER" id="PTHR11857">
    <property type="entry name" value="ODORANT BINDING PROTEIN-RELATED"/>
    <property type="match status" value="1"/>
</dbReference>
<evidence type="ECO:0000256" key="5">
    <source>
        <dbReference type="ARBA" id="ARBA00023157"/>
    </source>
</evidence>
<evidence type="ECO:0000256" key="2">
    <source>
        <dbReference type="ARBA" id="ARBA00008098"/>
    </source>
</evidence>
<dbReference type="AlphaFoldDB" id="A0A1S4F7H2"/>
<dbReference type="Gene3D" id="1.10.238.20">
    <property type="entry name" value="Pheromone/general odorant binding protein domain"/>
    <property type="match status" value="1"/>
</dbReference>
<keyword evidence="5" id="KW-1015">Disulfide bond</keyword>
<dbReference type="SMR" id="A0A1S4F7H2"/>
<evidence type="ECO:0000256" key="3">
    <source>
        <dbReference type="ARBA" id="ARBA00022525"/>
    </source>
</evidence>
<dbReference type="OrthoDB" id="7759309at2759"/>
<dbReference type="EnsemblMetazoa" id="AAEL004342-RA">
    <property type="protein sequence ID" value="AAEL004342-PA"/>
    <property type="gene ID" value="AAEL004342"/>
</dbReference>
<dbReference type="InterPro" id="IPR006170">
    <property type="entry name" value="PBP/GOBP"/>
</dbReference>
<dbReference type="SUPFAM" id="SSF47565">
    <property type="entry name" value="Insect pheromone/odorant-binding proteins"/>
    <property type="match status" value="1"/>
</dbReference>
<reference evidence="6 7" key="1">
    <citation type="submission" date="2017-06" db="EMBL/GenBank/DDBJ databases">
        <title>Aedes aegypti genome working group (AGWG) sequencing and assembly.</title>
        <authorList>
            <consortium name="Aedes aegypti Genome Working Group (AGWG)"/>
            <person name="Matthews B.J."/>
        </authorList>
    </citation>
    <scope>NUCLEOTIDE SEQUENCE [LARGE SCALE GENOMIC DNA]</scope>
    <source>
        <strain evidence="6 7">LVP_AGWG</strain>
    </source>
</reference>
<keyword evidence="4" id="KW-0732">Signal</keyword>
<protein>
    <submittedName>
        <fullName evidence="6">Uncharacterized protein</fullName>
    </submittedName>
</protein>
<comment type="subcellular location">
    <subcellularLocation>
        <location evidence="1">Secreted</location>
    </subcellularLocation>
</comment>
<sequence>MLIILDRSKLAVCNHSAMTTHRLFIAATLLVLLVSLAYASEVLTKRQQYDQHKLMCGKIVRSTKEDRELYSQSQYPETHDTACFLRCVSILSGSYDDETGVNLDVLYDVYGKGTTAEEYAEESKACLALRDEVECYCMKAYKPLMCLREQFKKRNTA</sequence>